<accession>A0A7H2BJC0</accession>
<dbReference type="PANTHER" id="PTHR46211">
    <property type="entry name" value="GLYCEROPHOSPHORYL DIESTER PHOSPHODIESTERASE"/>
    <property type="match status" value="1"/>
</dbReference>
<gene>
    <name evidence="2" type="ORF">IDM48_10505</name>
</gene>
<reference evidence="2 3" key="1">
    <citation type="submission" date="2020-09" db="EMBL/GenBank/DDBJ databases">
        <title>Investigation of environmental microbe.</title>
        <authorList>
            <person name="Ou Y."/>
            <person name="Kang Q."/>
        </authorList>
    </citation>
    <scope>NUCLEOTIDE SEQUENCE [LARGE SCALE GENOMIC DNA]</scope>
    <source>
        <strain evidence="2 3">KJZ-9</strain>
    </source>
</reference>
<dbReference type="PROSITE" id="PS51704">
    <property type="entry name" value="GP_PDE"/>
    <property type="match status" value="1"/>
</dbReference>
<feature type="domain" description="GP-PDE" evidence="1">
    <location>
        <begin position="3"/>
        <end position="244"/>
    </location>
</feature>
<evidence type="ECO:0000313" key="2">
    <source>
        <dbReference type="EMBL" id="QNV39766.1"/>
    </source>
</evidence>
<dbReference type="RefSeq" id="WP_190617350.1">
    <property type="nucleotide sequence ID" value="NZ_CP061538.1"/>
</dbReference>
<proteinExistence type="predicted"/>
<evidence type="ECO:0000259" key="1">
    <source>
        <dbReference type="PROSITE" id="PS51704"/>
    </source>
</evidence>
<dbReference type="Pfam" id="PF03009">
    <property type="entry name" value="GDPD"/>
    <property type="match status" value="1"/>
</dbReference>
<dbReference type="SUPFAM" id="SSF51695">
    <property type="entry name" value="PLC-like phosphodiesterases"/>
    <property type="match status" value="1"/>
</dbReference>
<keyword evidence="3" id="KW-1185">Reference proteome</keyword>
<dbReference type="PANTHER" id="PTHR46211:SF1">
    <property type="entry name" value="GLYCEROPHOSPHODIESTER PHOSPHODIESTERASE, CYTOPLASMIC"/>
    <property type="match status" value="1"/>
</dbReference>
<protein>
    <submittedName>
        <fullName evidence="2">Glycerophosphoryl diester phosphodiesterase</fullName>
    </submittedName>
</protein>
<sequence length="249" mass="27702">MPRTIFAHRGLSSVAPENTLVAIGACAENKVKWFETDVDILGDSTPVVIHDTHLDRTTNRTGSIYDLTAEDLEGIDAGAWFGSEYRGQKLPTLAQLVELMNRKELNGNIELKLNGQGAEKTLELIDAVIAELGKLDEDREVIISSFDHLALAEFKRHAPQYRVAALMTPEMLATNWRSTLELMGAEVVHPDHAALTRENVKALKDAGYEINAWTVNTRGRANELLNWGVDGIITDFAHEYVDLEKEPQK</sequence>
<dbReference type="InterPro" id="IPR030395">
    <property type="entry name" value="GP_PDE_dom"/>
</dbReference>
<dbReference type="KEGG" id="rama:IDM48_10505"/>
<dbReference type="EMBL" id="CP061538">
    <property type="protein sequence ID" value="QNV39766.1"/>
    <property type="molecule type" value="Genomic_DNA"/>
</dbReference>
<dbReference type="GO" id="GO:0006629">
    <property type="term" value="P:lipid metabolic process"/>
    <property type="evidence" value="ECO:0007669"/>
    <property type="project" value="InterPro"/>
</dbReference>
<dbReference type="Proteomes" id="UP000516421">
    <property type="component" value="Chromosome"/>
</dbReference>
<organism evidence="2 3">
    <name type="scientific">Rothia amarae</name>
    <dbReference type="NCBI Taxonomy" id="169480"/>
    <lineage>
        <taxon>Bacteria</taxon>
        <taxon>Bacillati</taxon>
        <taxon>Actinomycetota</taxon>
        <taxon>Actinomycetes</taxon>
        <taxon>Micrococcales</taxon>
        <taxon>Micrococcaceae</taxon>
        <taxon>Rothia</taxon>
    </lineage>
</organism>
<dbReference type="Gene3D" id="3.20.20.190">
    <property type="entry name" value="Phosphatidylinositol (PI) phosphodiesterase"/>
    <property type="match status" value="1"/>
</dbReference>
<dbReference type="InterPro" id="IPR017946">
    <property type="entry name" value="PLC-like_Pdiesterase_TIM-brl"/>
</dbReference>
<dbReference type="AlphaFoldDB" id="A0A7H2BJC0"/>
<evidence type="ECO:0000313" key="3">
    <source>
        <dbReference type="Proteomes" id="UP000516421"/>
    </source>
</evidence>
<dbReference type="GO" id="GO:0008081">
    <property type="term" value="F:phosphoric diester hydrolase activity"/>
    <property type="evidence" value="ECO:0007669"/>
    <property type="project" value="InterPro"/>
</dbReference>
<name>A0A7H2BJC0_9MICC</name>